<evidence type="ECO:0000313" key="2">
    <source>
        <dbReference type="Proteomes" id="UP000321734"/>
    </source>
</evidence>
<proteinExistence type="predicted"/>
<sequence length="193" mass="21391">MITSKADYHHYLERDKVALRIKSNTVITKLTTTLFPNSIWKFQRTMRTLEYYTNCKNSGLGKLYIYYLKYKFRNISIRNGFSIPINVFGPGLCIVHYGTIVINRNAKIGSNCRIHACVNIGASGGNRGAPQIGDNVYIAPGAKIYGNITIANNIAIGANAVVNKSFDQDNIVIGGIPAQQIGEIDIKNIIKHI</sequence>
<dbReference type="GO" id="GO:0016740">
    <property type="term" value="F:transferase activity"/>
    <property type="evidence" value="ECO:0007669"/>
    <property type="project" value="UniProtKB-KW"/>
</dbReference>
<organism evidence="1 2">
    <name type="scientific">Gelidibacter salicanalis</name>
    <dbReference type="NCBI Taxonomy" id="291193"/>
    <lineage>
        <taxon>Bacteria</taxon>
        <taxon>Pseudomonadati</taxon>
        <taxon>Bacteroidota</taxon>
        <taxon>Flavobacteriia</taxon>
        <taxon>Flavobacteriales</taxon>
        <taxon>Flavobacteriaceae</taxon>
        <taxon>Gelidibacter</taxon>
    </lineage>
</organism>
<dbReference type="SUPFAM" id="SSF51161">
    <property type="entry name" value="Trimeric LpxA-like enzymes"/>
    <property type="match status" value="1"/>
</dbReference>
<name>A0A5C7AAH0_9FLAO</name>
<dbReference type="PANTHER" id="PTHR42811">
    <property type="entry name" value="SERINE ACETYLTRANSFERASE"/>
    <property type="match status" value="1"/>
</dbReference>
<keyword evidence="2" id="KW-1185">Reference proteome</keyword>
<dbReference type="AlphaFoldDB" id="A0A5C7AAH0"/>
<keyword evidence="1" id="KW-0808">Transferase</keyword>
<dbReference type="Proteomes" id="UP000321734">
    <property type="component" value="Unassembled WGS sequence"/>
</dbReference>
<evidence type="ECO:0000313" key="1">
    <source>
        <dbReference type="EMBL" id="TXE04837.1"/>
    </source>
</evidence>
<accession>A0A5C7AAH0</accession>
<dbReference type="Pfam" id="PF00132">
    <property type="entry name" value="Hexapep"/>
    <property type="match status" value="1"/>
</dbReference>
<reference evidence="1 2" key="1">
    <citation type="submission" date="2019-08" db="EMBL/GenBank/DDBJ databases">
        <title>Genome sequence of Gelidibacter salicanalis IC162T.</title>
        <authorList>
            <person name="Bowman J.P."/>
        </authorList>
    </citation>
    <scope>NUCLEOTIDE SEQUENCE [LARGE SCALE GENOMIC DNA]</scope>
    <source>
        <strain evidence="1 2">IC162</strain>
    </source>
</reference>
<dbReference type="Gene3D" id="2.160.10.10">
    <property type="entry name" value="Hexapeptide repeat proteins"/>
    <property type="match status" value="1"/>
</dbReference>
<dbReference type="InterPro" id="IPR001451">
    <property type="entry name" value="Hexapep"/>
</dbReference>
<protein>
    <submittedName>
        <fullName evidence="1">Serine acetyltransferase</fullName>
    </submittedName>
</protein>
<comment type="caution">
    <text evidence="1">The sequence shown here is derived from an EMBL/GenBank/DDBJ whole genome shotgun (WGS) entry which is preliminary data.</text>
</comment>
<dbReference type="InterPro" id="IPR011004">
    <property type="entry name" value="Trimer_LpxA-like_sf"/>
</dbReference>
<dbReference type="EMBL" id="VORX01000012">
    <property type="protein sequence ID" value="TXE04837.1"/>
    <property type="molecule type" value="Genomic_DNA"/>
</dbReference>
<gene>
    <name evidence="1" type="ORF">ES711_15990</name>
</gene>
<dbReference type="RefSeq" id="WP_146894314.1">
    <property type="nucleotide sequence ID" value="NZ_VORX01000012.1"/>
</dbReference>
<dbReference type="OrthoDB" id="9814490at2"/>